<evidence type="ECO:0000259" key="3">
    <source>
        <dbReference type="SMART" id="SM00829"/>
    </source>
</evidence>
<evidence type="ECO:0000256" key="2">
    <source>
        <dbReference type="ARBA" id="ARBA00023002"/>
    </source>
</evidence>
<dbReference type="Gene3D" id="3.90.180.10">
    <property type="entry name" value="Medium-chain alcohol dehydrogenases, catalytic domain"/>
    <property type="match status" value="1"/>
</dbReference>
<organism evidence="4 5">
    <name type="scientific">Paraphaeosphaeria sporulosa</name>
    <dbReference type="NCBI Taxonomy" id="1460663"/>
    <lineage>
        <taxon>Eukaryota</taxon>
        <taxon>Fungi</taxon>
        <taxon>Dikarya</taxon>
        <taxon>Ascomycota</taxon>
        <taxon>Pezizomycotina</taxon>
        <taxon>Dothideomycetes</taxon>
        <taxon>Pleosporomycetidae</taxon>
        <taxon>Pleosporales</taxon>
        <taxon>Massarineae</taxon>
        <taxon>Didymosphaeriaceae</taxon>
        <taxon>Paraphaeosphaeria</taxon>
    </lineage>
</organism>
<dbReference type="PANTHER" id="PTHR48106:SF18">
    <property type="entry name" value="QUINONE OXIDOREDUCTASE PIG3"/>
    <property type="match status" value="1"/>
</dbReference>
<dbReference type="InterPro" id="IPR011032">
    <property type="entry name" value="GroES-like_sf"/>
</dbReference>
<dbReference type="InterPro" id="IPR013154">
    <property type="entry name" value="ADH-like_N"/>
</dbReference>
<dbReference type="EMBL" id="KV441555">
    <property type="protein sequence ID" value="OAG03338.1"/>
    <property type="molecule type" value="Genomic_DNA"/>
</dbReference>
<dbReference type="Proteomes" id="UP000077069">
    <property type="component" value="Unassembled WGS sequence"/>
</dbReference>
<dbReference type="InterPro" id="IPR020843">
    <property type="entry name" value="ER"/>
</dbReference>
<dbReference type="InterPro" id="IPR036291">
    <property type="entry name" value="NAD(P)-bd_dom_sf"/>
</dbReference>
<evidence type="ECO:0000256" key="1">
    <source>
        <dbReference type="ARBA" id="ARBA00022857"/>
    </source>
</evidence>
<dbReference type="Pfam" id="PF13602">
    <property type="entry name" value="ADH_zinc_N_2"/>
    <property type="match status" value="1"/>
</dbReference>
<dbReference type="InParanoid" id="A0A177C984"/>
<keyword evidence="5" id="KW-1185">Reference proteome</keyword>
<dbReference type="SUPFAM" id="SSF50129">
    <property type="entry name" value="GroES-like"/>
    <property type="match status" value="1"/>
</dbReference>
<dbReference type="GO" id="GO:0016651">
    <property type="term" value="F:oxidoreductase activity, acting on NAD(P)H"/>
    <property type="evidence" value="ECO:0007669"/>
    <property type="project" value="TreeGrafter"/>
</dbReference>
<evidence type="ECO:0000313" key="4">
    <source>
        <dbReference type="EMBL" id="OAG03338.1"/>
    </source>
</evidence>
<dbReference type="RefSeq" id="XP_018033703.1">
    <property type="nucleotide sequence ID" value="XM_018174724.1"/>
</dbReference>
<reference evidence="4 5" key="1">
    <citation type="submission" date="2016-05" db="EMBL/GenBank/DDBJ databases">
        <title>Comparative analysis of secretome profiles of manganese(II)-oxidizing ascomycete fungi.</title>
        <authorList>
            <consortium name="DOE Joint Genome Institute"/>
            <person name="Zeiner C.A."/>
            <person name="Purvine S.O."/>
            <person name="Zink E.M."/>
            <person name="Wu S."/>
            <person name="Pasa-Tolic L."/>
            <person name="Chaput D.L."/>
            <person name="Haridas S."/>
            <person name="Grigoriev I.V."/>
            <person name="Santelli C.M."/>
            <person name="Hansel C.M."/>
        </authorList>
    </citation>
    <scope>NUCLEOTIDE SEQUENCE [LARGE SCALE GENOMIC DNA]</scope>
    <source>
        <strain evidence="4 5">AP3s5-JAC2a</strain>
    </source>
</reference>
<evidence type="ECO:0000313" key="5">
    <source>
        <dbReference type="Proteomes" id="UP000077069"/>
    </source>
</evidence>
<dbReference type="STRING" id="1460663.A0A177C984"/>
<dbReference type="GO" id="GO:0070402">
    <property type="term" value="F:NADPH binding"/>
    <property type="evidence" value="ECO:0007669"/>
    <property type="project" value="TreeGrafter"/>
</dbReference>
<keyword evidence="1" id="KW-0521">NADP</keyword>
<dbReference type="SUPFAM" id="SSF51735">
    <property type="entry name" value="NAD(P)-binding Rossmann-fold domains"/>
    <property type="match status" value="1"/>
</dbReference>
<dbReference type="PANTHER" id="PTHR48106">
    <property type="entry name" value="QUINONE OXIDOREDUCTASE PIG3-RELATED"/>
    <property type="match status" value="1"/>
</dbReference>
<accession>A0A177C984</accession>
<name>A0A177C984_9PLEO</name>
<dbReference type="AlphaFoldDB" id="A0A177C984"/>
<proteinExistence type="predicted"/>
<protein>
    <submittedName>
        <fullName evidence="4">Putative oxidoreductase</fullName>
    </submittedName>
</protein>
<gene>
    <name evidence="4" type="ORF">CC84DRAFT_1097622</name>
</gene>
<sequence length="327" mass="35508">MRAWMLDGPQDSSSLYIKEMPIPDVQRGWVLIQMKAFGLNRSEHHTLILQNLMIIGLAEGVTFPRVLGIEVTGVVVSAPGAEFEPGQQVCATMGGMGGNFDGGYAEYTCVRANHVSSLDWSILGAVPEMLHTTWGALDVGMDAKKGQSILIRGGTSSSRMATVVLAKQLQMTGFSTTRNKKKSDTLRNFGVDHVLIDNGNFSAQVRAIAPEGVDCAIELFGTDALPNTLKACKVKGVTCFVGMLSNQWTVKELYPIDYLPHGVKLFGYASGVEKLPEHVLRNFLDAVETGNAFMPIDKVFQFEQLREAHERTNAGLAVGKMVVLTGT</sequence>
<dbReference type="Pfam" id="PF08240">
    <property type="entry name" value="ADH_N"/>
    <property type="match status" value="1"/>
</dbReference>
<keyword evidence="2" id="KW-0560">Oxidoreductase</keyword>
<dbReference type="SMART" id="SM00829">
    <property type="entry name" value="PKS_ER"/>
    <property type="match status" value="1"/>
</dbReference>
<dbReference type="OrthoDB" id="3762296at2759"/>
<dbReference type="GeneID" id="28758210"/>
<feature type="domain" description="Enoyl reductase (ER)" evidence="3">
    <location>
        <begin position="10"/>
        <end position="323"/>
    </location>
</feature>